<feature type="region of interest" description="Disordered" evidence="1">
    <location>
        <begin position="1055"/>
        <end position="1075"/>
    </location>
</feature>
<feature type="region of interest" description="Disordered" evidence="1">
    <location>
        <begin position="280"/>
        <end position="378"/>
    </location>
</feature>
<sequence length="1092" mass="119460">MESGIDGDAPLDYATIQVFPSENRFEAFVCGNNKVEKLSVGLLEQLLPHLPGVNDLYAKGSNCTFTLELPEEFSPAVWFTKSTINRFLQIVAFTDFLNTGKGIEGEISQLEAARKFQLYLSAQVHQNLSEGRDTGCNSIDTAINLKHESGSASSVASKNELLRAIDLRLTVLRRELAAVLEHAAGASFSSTEISELAEFYENFGATDLKNIFCKLLAMNQNCDSDGPLNEGKSSVTSNVHKIDSTSNVHKVDSDIQISKPVRSVTAVKYGVSPAKVAEIERLSSTESEESSDDSERNRTSADRSRARIRSASPRRSASPMRRIQIGRTGSRRPNSLTVKSLSHYPGRESSTSHRDVAANTMGDEGSERPSQKPENNARSLTVQDAINLFERKQKNQTADVQSRLSLTNISLSANKSVLRRWSAGMEKSSSQLEMEVASEDSDTMVPNDVDGMNSKSLVEVKQEPDLVSGLQNPVDTVAMSTDMQRGEKVGPDSVNIQQEAMVTKKVETNGGSTASLEWSSRKEAELNQMLKMMEKQPVNNSKHQPSRNQNLPSEVRGGFYNHYKEKRDEKLRGENAKKRTEKEAQFRAMQRILDERKAEMASANMNDVSKKLPLCKPQNSLKSLHHNENSKKETAKSSATKKVSSKPTPSPASRKSWPLTASQRSITAPAKAPAGISSGGITPTQRKSQPTRSLPRTSPKVERSQLRPRNLKESLPVNNPSLKSVNEKKQQPVKKGGRAAKAKVEDSSRDCSGIVPAKPSFYNKMTKKNSIVPLESKSVLRKGPAGSRVGPLVEKKKHSSDLEDSSKNCTTLTKSQENEVVVKTSVEMCEDHHDAPAEAETLASSTQSSGEMEKCNNEAAEVTDDFQNMAEPSLEILAEEELTISPSAWVEIEEHEDVPHPGDDCKSLLLSPADGAAIGLPSTRVRHSLSQMLQEESSELDNIAWGNAETHTAIFSAKDAPKGLKRLLKFARKSKGDATITGWSSPSVFYEGEENAEESGASSTRNTDNLLRKAALNVKTDGPQRSLASRGNDKYMNACELPSAQQNISKFEAQSSHRLHKGNVPASTSATKGEANLMKQKSVDCEISDCGE</sequence>
<feature type="compositionally biased region" description="Basic residues" evidence="1">
    <location>
        <begin position="731"/>
        <end position="741"/>
    </location>
</feature>
<evidence type="ECO:0000256" key="1">
    <source>
        <dbReference type="SAM" id="MobiDB-lite"/>
    </source>
</evidence>
<reference evidence="2 3" key="1">
    <citation type="journal article" date="2020" name="Nat. Commun.">
        <title>Genome of Tripterygium wilfordii and identification of cytochrome P450 involved in triptolide biosynthesis.</title>
        <authorList>
            <person name="Tu L."/>
            <person name="Su P."/>
            <person name="Zhang Z."/>
            <person name="Gao L."/>
            <person name="Wang J."/>
            <person name="Hu T."/>
            <person name="Zhou J."/>
            <person name="Zhang Y."/>
            <person name="Zhao Y."/>
            <person name="Liu Y."/>
            <person name="Song Y."/>
            <person name="Tong Y."/>
            <person name="Lu Y."/>
            <person name="Yang J."/>
            <person name="Xu C."/>
            <person name="Jia M."/>
            <person name="Peters R.J."/>
            <person name="Huang L."/>
            <person name="Gao W."/>
        </authorList>
    </citation>
    <scope>NUCLEOTIDE SEQUENCE [LARGE SCALE GENOMIC DNA]</scope>
    <source>
        <strain evidence="3">cv. XIE 37</strain>
        <tissue evidence="2">Leaf</tissue>
    </source>
</reference>
<evidence type="ECO:0000313" key="3">
    <source>
        <dbReference type="Proteomes" id="UP000593562"/>
    </source>
</evidence>
<dbReference type="PANTHER" id="PTHR31008">
    <property type="entry name" value="COP1-INTERACTING PROTEIN-RELATED"/>
    <property type="match status" value="1"/>
</dbReference>
<feature type="compositionally biased region" description="Low complexity" evidence="1">
    <location>
        <begin position="636"/>
        <end position="653"/>
    </location>
</feature>
<feature type="compositionally biased region" description="Basic and acidic residues" evidence="1">
    <location>
        <begin position="293"/>
        <end position="305"/>
    </location>
</feature>
<organism evidence="2 3">
    <name type="scientific">Tripterygium wilfordii</name>
    <name type="common">Thunder God vine</name>
    <dbReference type="NCBI Taxonomy" id="458696"/>
    <lineage>
        <taxon>Eukaryota</taxon>
        <taxon>Viridiplantae</taxon>
        <taxon>Streptophyta</taxon>
        <taxon>Embryophyta</taxon>
        <taxon>Tracheophyta</taxon>
        <taxon>Spermatophyta</taxon>
        <taxon>Magnoliopsida</taxon>
        <taxon>eudicotyledons</taxon>
        <taxon>Gunneridae</taxon>
        <taxon>Pentapetalae</taxon>
        <taxon>rosids</taxon>
        <taxon>fabids</taxon>
        <taxon>Celastrales</taxon>
        <taxon>Celastraceae</taxon>
        <taxon>Tripterygium</taxon>
    </lineage>
</organism>
<keyword evidence="3" id="KW-1185">Reference proteome</keyword>
<feature type="compositionally biased region" description="Low complexity" evidence="1">
    <location>
        <begin position="309"/>
        <end position="322"/>
    </location>
</feature>
<accession>A0A7J7E1U8</accession>
<dbReference type="InParanoid" id="A0A7J7E1U8"/>
<feature type="region of interest" description="Disordered" evidence="1">
    <location>
        <begin position="779"/>
        <end position="810"/>
    </location>
</feature>
<feature type="compositionally biased region" description="Basic and acidic residues" evidence="1">
    <location>
        <begin position="625"/>
        <end position="635"/>
    </location>
</feature>
<protein>
    <recommendedName>
        <fullName evidence="4">COP1-interacting protein 7</fullName>
    </recommendedName>
</protein>
<gene>
    <name evidence="2" type="ORF">HS088_TW01G00557</name>
</gene>
<dbReference type="PANTHER" id="PTHR31008:SF5">
    <property type="entry name" value="EXPRESSED PROTEIN"/>
    <property type="match status" value="1"/>
</dbReference>
<dbReference type="Proteomes" id="UP000593562">
    <property type="component" value="Unassembled WGS sequence"/>
</dbReference>
<evidence type="ECO:0000313" key="2">
    <source>
        <dbReference type="EMBL" id="KAF5752642.1"/>
    </source>
</evidence>
<feature type="compositionally biased region" description="Basic and acidic residues" evidence="1">
    <location>
        <begin position="562"/>
        <end position="585"/>
    </location>
</feature>
<comment type="caution">
    <text evidence="2">The sequence shown here is derived from an EMBL/GenBank/DDBJ whole genome shotgun (WGS) entry which is preliminary data.</text>
</comment>
<feature type="compositionally biased region" description="Polar residues" evidence="1">
    <location>
        <begin position="331"/>
        <end position="340"/>
    </location>
</feature>
<feature type="compositionally biased region" description="Polar residues" evidence="1">
    <location>
        <begin position="537"/>
        <end position="552"/>
    </location>
</feature>
<proteinExistence type="predicted"/>
<dbReference type="AlphaFoldDB" id="A0A7J7E1U8"/>
<name>A0A7J7E1U8_TRIWF</name>
<feature type="compositionally biased region" description="Polar residues" evidence="1">
    <location>
        <begin position="679"/>
        <end position="696"/>
    </location>
</feature>
<evidence type="ECO:0008006" key="4">
    <source>
        <dbReference type="Google" id="ProtNLM"/>
    </source>
</evidence>
<feature type="region of interest" description="Disordered" evidence="1">
    <location>
        <begin position="604"/>
        <end position="760"/>
    </location>
</feature>
<dbReference type="EMBL" id="JAAARO010000001">
    <property type="protein sequence ID" value="KAF5752642.1"/>
    <property type="molecule type" value="Genomic_DNA"/>
</dbReference>
<feature type="region of interest" description="Disordered" evidence="1">
    <location>
        <begin position="536"/>
        <end position="586"/>
    </location>
</feature>